<gene>
    <name evidence="9" type="ORF">EVOR1521_LOCUS4393</name>
</gene>
<dbReference type="Pfam" id="PF00536">
    <property type="entry name" value="SAM_1"/>
    <property type="match status" value="1"/>
</dbReference>
<keyword evidence="3 6" id="KW-0561">Oxygen transport</keyword>
<evidence type="ECO:0000256" key="1">
    <source>
        <dbReference type="ARBA" id="ARBA00022448"/>
    </source>
</evidence>
<feature type="domain" description="Globin" evidence="8">
    <location>
        <begin position="124"/>
        <end position="284"/>
    </location>
</feature>
<feature type="region of interest" description="Disordered" evidence="7">
    <location>
        <begin position="1"/>
        <end position="48"/>
    </location>
</feature>
<evidence type="ECO:0000313" key="9">
    <source>
        <dbReference type="EMBL" id="CAJ1375010.1"/>
    </source>
</evidence>
<feature type="compositionally biased region" description="Basic and acidic residues" evidence="7">
    <location>
        <begin position="1"/>
        <end position="10"/>
    </location>
</feature>
<dbReference type="PANTHER" id="PTHR46458">
    <property type="entry name" value="BLR2807 PROTEIN"/>
    <property type="match status" value="1"/>
</dbReference>
<evidence type="ECO:0000256" key="6">
    <source>
        <dbReference type="RuleBase" id="RU000356"/>
    </source>
</evidence>
<protein>
    <recommendedName>
        <fullName evidence="8">Globin domain-containing protein</fullName>
    </recommendedName>
</protein>
<dbReference type="Proteomes" id="UP001178507">
    <property type="component" value="Unassembled WGS sequence"/>
</dbReference>
<reference evidence="9" key="1">
    <citation type="submission" date="2023-08" db="EMBL/GenBank/DDBJ databases">
        <authorList>
            <person name="Chen Y."/>
            <person name="Shah S."/>
            <person name="Dougan E. K."/>
            <person name="Thang M."/>
            <person name="Chan C."/>
        </authorList>
    </citation>
    <scope>NUCLEOTIDE SEQUENCE</scope>
</reference>
<dbReference type="GO" id="GO:0005344">
    <property type="term" value="F:oxygen carrier activity"/>
    <property type="evidence" value="ECO:0007669"/>
    <property type="project" value="UniProtKB-KW"/>
</dbReference>
<organism evidence="9 10">
    <name type="scientific">Effrenium voratum</name>
    <dbReference type="NCBI Taxonomy" id="2562239"/>
    <lineage>
        <taxon>Eukaryota</taxon>
        <taxon>Sar</taxon>
        <taxon>Alveolata</taxon>
        <taxon>Dinophyceae</taxon>
        <taxon>Suessiales</taxon>
        <taxon>Symbiodiniaceae</taxon>
        <taxon>Effrenium</taxon>
    </lineage>
</organism>
<dbReference type="SUPFAM" id="SSF47769">
    <property type="entry name" value="SAM/Pointed domain"/>
    <property type="match status" value="1"/>
</dbReference>
<keyword evidence="1 6" id="KW-0813">Transport</keyword>
<keyword evidence="4" id="KW-0479">Metal-binding</keyword>
<dbReference type="GO" id="GO:0020037">
    <property type="term" value="F:heme binding"/>
    <property type="evidence" value="ECO:0007669"/>
    <property type="project" value="InterPro"/>
</dbReference>
<dbReference type="SUPFAM" id="SSF46458">
    <property type="entry name" value="Globin-like"/>
    <property type="match status" value="1"/>
</dbReference>
<evidence type="ECO:0000313" key="10">
    <source>
        <dbReference type="Proteomes" id="UP001178507"/>
    </source>
</evidence>
<comment type="caution">
    <text evidence="9">The sequence shown here is derived from an EMBL/GenBank/DDBJ whole genome shotgun (WGS) entry which is preliminary data.</text>
</comment>
<evidence type="ECO:0000256" key="3">
    <source>
        <dbReference type="ARBA" id="ARBA00022621"/>
    </source>
</evidence>
<evidence type="ECO:0000256" key="7">
    <source>
        <dbReference type="SAM" id="MobiDB-lite"/>
    </source>
</evidence>
<dbReference type="InterPro" id="IPR001660">
    <property type="entry name" value="SAM"/>
</dbReference>
<dbReference type="AlphaFoldDB" id="A0AA36HUH1"/>
<sequence>MSGYRQDRQLPHANRVARQNEVSSRPGTGPLRPIGNSSAGPARRRGLENPVTVFMREIGLPQYAEALRDNGFDDMETLMGIEEEHMRDIGMAVGHIVKLKRRLQELESAHGNALAPPRALQGKGFAPCGTTMTAVQMSWQQVKNLGTEVVGGLFYKKFFMLEPSAKSLFPISVRLRYKDWDTEEEEGADPAESPALRKLWAKFVTVVGSAVAGIQDTTKLVPMLQQLGMRHVNYGLKPEYFNLAGRVLIEVLSEWLGDSFTKEVENAWVMVSGFMVATMYAGYNSALLELKNKELQLKECSSGRVSTTGSEVGSRQITPGDNSEDGRQEIERQLDLQSLSDLPEFESSMH</sequence>
<proteinExistence type="inferred from homology"/>
<dbReference type="Pfam" id="PF00042">
    <property type="entry name" value="Globin"/>
    <property type="match status" value="1"/>
</dbReference>
<comment type="similarity">
    <text evidence="6">Belongs to the globin family.</text>
</comment>
<dbReference type="PROSITE" id="PS01033">
    <property type="entry name" value="GLOBIN"/>
    <property type="match status" value="1"/>
</dbReference>
<evidence type="ECO:0000256" key="2">
    <source>
        <dbReference type="ARBA" id="ARBA00022617"/>
    </source>
</evidence>
<dbReference type="SMART" id="SM00454">
    <property type="entry name" value="SAM"/>
    <property type="match status" value="1"/>
</dbReference>
<dbReference type="InterPro" id="IPR000971">
    <property type="entry name" value="Globin"/>
</dbReference>
<accession>A0AA36HUH1</accession>
<evidence type="ECO:0000259" key="8">
    <source>
        <dbReference type="PROSITE" id="PS01033"/>
    </source>
</evidence>
<name>A0AA36HUH1_9DINO</name>
<dbReference type="GO" id="GO:0019825">
    <property type="term" value="F:oxygen binding"/>
    <property type="evidence" value="ECO:0007669"/>
    <property type="project" value="InterPro"/>
</dbReference>
<dbReference type="Gene3D" id="1.10.490.10">
    <property type="entry name" value="Globins"/>
    <property type="match status" value="1"/>
</dbReference>
<dbReference type="PANTHER" id="PTHR46458:SF1">
    <property type="entry name" value="GEO09476P1"/>
    <property type="match status" value="1"/>
</dbReference>
<dbReference type="EMBL" id="CAUJNA010000292">
    <property type="protein sequence ID" value="CAJ1375010.1"/>
    <property type="molecule type" value="Genomic_DNA"/>
</dbReference>
<keyword evidence="2 6" id="KW-0349">Heme</keyword>
<evidence type="ECO:0000256" key="5">
    <source>
        <dbReference type="ARBA" id="ARBA00023004"/>
    </source>
</evidence>
<keyword evidence="10" id="KW-1185">Reference proteome</keyword>
<dbReference type="InterPro" id="IPR012292">
    <property type="entry name" value="Globin/Proto"/>
</dbReference>
<dbReference type="GO" id="GO:0046872">
    <property type="term" value="F:metal ion binding"/>
    <property type="evidence" value="ECO:0007669"/>
    <property type="project" value="UniProtKB-KW"/>
</dbReference>
<feature type="compositionally biased region" description="Basic and acidic residues" evidence="7">
    <location>
        <begin position="324"/>
        <end position="334"/>
    </location>
</feature>
<dbReference type="InterPro" id="IPR013761">
    <property type="entry name" value="SAM/pointed_sf"/>
</dbReference>
<dbReference type="InterPro" id="IPR009050">
    <property type="entry name" value="Globin-like_sf"/>
</dbReference>
<dbReference type="InterPro" id="IPR050532">
    <property type="entry name" value="Globin-like_OT"/>
</dbReference>
<evidence type="ECO:0000256" key="4">
    <source>
        <dbReference type="ARBA" id="ARBA00022723"/>
    </source>
</evidence>
<feature type="compositionally biased region" description="Polar residues" evidence="7">
    <location>
        <begin position="303"/>
        <end position="321"/>
    </location>
</feature>
<dbReference type="Gene3D" id="1.10.150.50">
    <property type="entry name" value="Transcription Factor, Ets-1"/>
    <property type="match status" value="1"/>
</dbReference>
<dbReference type="CDD" id="cd09487">
    <property type="entry name" value="SAM_superfamily"/>
    <property type="match status" value="1"/>
</dbReference>
<keyword evidence="5" id="KW-0408">Iron</keyword>
<feature type="region of interest" description="Disordered" evidence="7">
    <location>
        <begin position="302"/>
        <end position="350"/>
    </location>
</feature>